<dbReference type="Pfam" id="PF07534">
    <property type="entry name" value="TLD"/>
    <property type="match status" value="1"/>
</dbReference>
<dbReference type="InterPro" id="IPR006571">
    <property type="entry name" value="TLDc_dom"/>
</dbReference>
<dbReference type="AlphaFoldDB" id="A0A8J8NRV2"/>
<dbReference type="SMART" id="SM00584">
    <property type="entry name" value="TLDc"/>
    <property type="match status" value="1"/>
</dbReference>
<evidence type="ECO:0000313" key="4">
    <source>
        <dbReference type="Proteomes" id="UP000785679"/>
    </source>
</evidence>
<comment type="caution">
    <text evidence="3">The sequence shown here is derived from an EMBL/GenBank/DDBJ whole genome shotgun (WGS) entry which is preliminary data.</text>
</comment>
<sequence>MLTSFKKMMLTWIPREKQIIINQNSKIAELEQKNELLAQRLQEQAEEHKQQLYRMVEEIKQEIQLQKAPIVQQPIQPKQQKIDSVIITDDIKFIKLANFFNQAGRQLQQPTLLYRGTLHGGLSSDFHQKCDDKANTLTIVKVSDGKIIGGFTTQTWNSNNGQKQDQNAWLFNIEAASIFKIKQGGKDAIYTMAGDTYGVSFGNGGWDLYVASDFLNNTNNCVKGASYEYNGSGNLFLTNKPEEVRFSVSEVEVFQV</sequence>
<dbReference type="PANTHER" id="PTHR23354">
    <property type="entry name" value="NUCLEOLAR PROTEIN 7/ESTROGEN RECEPTOR COACTIVATOR-RELATED"/>
    <property type="match status" value="1"/>
</dbReference>
<proteinExistence type="predicted"/>
<feature type="domain" description="TLDc" evidence="2">
    <location>
        <begin position="86"/>
        <end position="256"/>
    </location>
</feature>
<accession>A0A8J8NRV2</accession>
<dbReference type="PROSITE" id="PS51886">
    <property type="entry name" value="TLDC"/>
    <property type="match status" value="1"/>
</dbReference>
<dbReference type="EMBL" id="RRYP01007516">
    <property type="protein sequence ID" value="TNV80431.1"/>
    <property type="molecule type" value="Genomic_DNA"/>
</dbReference>
<evidence type="ECO:0000256" key="1">
    <source>
        <dbReference type="SAM" id="Coils"/>
    </source>
</evidence>
<protein>
    <recommendedName>
        <fullName evidence="2">TLDc domain-containing protein</fullName>
    </recommendedName>
</protein>
<keyword evidence="4" id="KW-1185">Reference proteome</keyword>
<feature type="coiled-coil region" evidence="1">
    <location>
        <begin position="20"/>
        <end position="62"/>
    </location>
</feature>
<gene>
    <name evidence="3" type="ORF">FGO68_gene8540</name>
</gene>
<keyword evidence="1" id="KW-0175">Coiled coil</keyword>
<dbReference type="OrthoDB" id="283531at2759"/>
<dbReference type="Proteomes" id="UP000785679">
    <property type="component" value="Unassembled WGS sequence"/>
</dbReference>
<evidence type="ECO:0000313" key="3">
    <source>
        <dbReference type="EMBL" id="TNV80431.1"/>
    </source>
</evidence>
<organism evidence="3 4">
    <name type="scientific">Halteria grandinella</name>
    <dbReference type="NCBI Taxonomy" id="5974"/>
    <lineage>
        <taxon>Eukaryota</taxon>
        <taxon>Sar</taxon>
        <taxon>Alveolata</taxon>
        <taxon>Ciliophora</taxon>
        <taxon>Intramacronucleata</taxon>
        <taxon>Spirotrichea</taxon>
        <taxon>Stichotrichia</taxon>
        <taxon>Sporadotrichida</taxon>
        <taxon>Halteriidae</taxon>
        <taxon>Halteria</taxon>
    </lineage>
</organism>
<reference evidence="3" key="1">
    <citation type="submission" date="2019-06" db="EMBL/GenBank/DDBJ databases">
        <authorList>
            <person name="Zheng W."/>
        </authorList>
    </citation>
    <scope>NUCLEOTIDE SEQUENCE</scope>
    <source>
        <strain evidence="3">QDHG01</strain>
    </source>
</reference>
<evidence type="ECO:0000259" key="2">
    <source>
        <dbReference type="PROSITE" id="PS51886"/>
    </source>
</evidence>
<name>A0A8J8NRV2_HALGN</name>